<dbReference type="AlphaFoldDB" id="A0A1Z1M0E0"/>
<name>A0A1Z1M0E0_9FLOR</name>
<keyword evidence="1" id="KW-0934">Plastid</keyword>
<organism evidence="1">
    <name type="scientific">Dipterocladia arabiensis</name>
    <dbReference type="NCBI Taxonomy" id="2007176"/>
    <lineage>
        <taxon>Eukaryota</taxon>
        <taxon>Rhodophyta</taxon>
        <taxon>Florideophyceae</taxon>
        <taxon>Rhodymeniophycidae</taxon>
        <taxon>Ceramiales</taxon>
        <taxon>Dasyaceae</taxon>
        <taxon>Dipterocladia</taxon>
    </lineage>
</organism>
<gene>
    <name evidence="1" type="primary">ycf21</name>
</gene>
<dbReference type="Pfam" id="PF01947">
    <property type="entry name" value="Rv2949c-like"/>
    <property type="match status" value="1"/>
</dbReference>
<accession>A0A1Z1M0E0</accession>
<keyword evidence="1" id="KW-0150">Chloroplast</keyword>
<dbReference type="EMBL" id="MF101408">
    <property type="protein sequence ID" value="ARW59330.1"/>
    <property type="molecule type" value="Genomic_DNA"/>
</dbReference>
<sequence>MTVYIYTFYKFHNIFIVPKTKILSLNIKSCTFIPIPWQLILTNDGSFTQIVNYLDNKSVKLRMLQKYNQTSKQIHRNLRCIWLENSIYTKLIFARSIWLFKYIDKTDYNIKGNQPIGNSLINSQIDIYKNIHEIYYGYSQEFENKFNQKYPLWGRKYTLYYKNKSYITIQEYFSPQIINLFISKSN</sequence>
<evidence type="ECO:0008006" key="2">
    <source>
        <dbReference type="Google" id="ProtNLM"/>
    </source>
</evidence>
<reference evidence="1" key="1">
    <citation type="journal article" date="2017" name="J. Phycol.">
        <title>Analysis of chloroplast genomes and a supermatrix inform reclassification of the Rhodomelaceae (Rhodophyta).</title>
        <authorList>
            <person name="Diaz-Tapia P."/>
            <person name="Maggs C.A."/>
            <person name="West J.A."/>
            <person name="Verbruggen H."/>
        </authorList>
    </citation>
    <scope>NUCLEOTIDE SEQUENCE</scope>
    <source>
        <strain evidence="1">DHO101</strain>
    </source>
</reference>
<dbReference type="SUPFAM" id="SSF64288">
    <property type="entry name" value="Chorismate lyase-like"/>
    <property type="match status" value="1"/>
</dbReference>
<protein>
    <recommendedName>
        <fullName evidence="2">Ycf21</fullName>
    </recommendedName>
</protein>
<dbReference type="RefSeq" id="YP_009391186.1">
    <property type="nucleotide sequence ID" value="NC_035257.1"/>
</dbReference>
<dbReference type="InterPro" id="IPR002800">
    <property type="entry name" value="Rv2949c-like"/>
</dbReference>
<dbReference type="Gene3D" id="3.40.1410.10">
    <property type="entry name" value="Chorismate lyase-like"/>
    <property type="match status" value="1"/>
</dbReference>
<dbReference type="GeneID" id="33352750"/>
<evidence type="ECO:0000313" key="1">
    <source>
        <dbReference type="EMBL" id="ARW59330.1"/>
    </source>
</evidence>
<geneLocation type="chloroplast" evidence="1"/>
<dbReference type="InterPro" id="IPR028978">
    <property type="entry name" value="Chorismate_lyase_/UTRA_dom_sf"/>
</dbReference>
<proteinExistence type="predicted"/>